<comment type="caution">
    <text evidence="2">The sequence shown here is derived from an EMBL/GenBank/DDBJ whole genome shotgun (WGS) entry which is preliminary data.</text>
</comment>
<protein>
    <submittedName>
        <fullName evidence="2">Prepilin-type N-terminal cleavage/methylation domain-containing protein</fullName>
    </submittedName>
</protein>
<keyword evidence="1" id="KW-0812">Transmembrane</keyword>
<dbReference type="NCBIfam" id="TIGR02532">
    <property type="entry name" value="IV_pilin_GFxxxE"/>
    <property type="match status" value="1"/>
</dbReference>
<keyword evidence="1" id="KW-1133">Transmembrane helix</keyword>
<dbReference type="Proteomes" id="UP001652432">
    <property type="component" value="Unassembled WGS sequence"/>
</dbReference>
<gene>
    <name evidence="2" type="ORF">OCV77_07845</name>
</gene>
<dbReference type="PROSITE" id="PS00409">
    <property type="entry name" value="PROKAR_NTER_METHYL"/>
    <property type="match status" value="1"/>
</dbReference>
<dbReference type="EMBL" id="JAOQKJ010000005">
    <property type="protein sequence ID" value="MCU6744407.1"/>
    <property type="molecule type" value="Genomic_DNA"/>
</dbReference>
<dbReference type="RefSeq" id="WP_262574459.1">
    <property type="nucleotide sequence ID" value="NZ_JAOQKJ010000005.1"/>
</dbReference>
<evidence type="ECO:0000313" key="2">
    <source>
        <dbReference type="EMBL" id="MCU6744407.1"/>
    </source>
</evidence>
<evidence type="ECO:0000313" key="3">
    <source>
        <dbReference type="Proteomes" id="UP001652432"/>
    </source>
</evidence>
<accession>A0ABT2T2C0</accession>
<dbReference type="Gene3D" id="3.30.700.10">
    <property type="entry name" value="Glycoprotein, Type 4 Pilin"/>
    <property type="match status" value="1"/>
</dbReference>
<dbReference type="InterPro" id="IPR045584">
    <property type="entry name" value="Pilin-like"/>
</dbReference>
<dbReference type="Pfam" id="PF07963">
    <property type="entry name" value="N_methyl"/>
    <property type="match status" value="1"/>
</dbReference>
<name>A0ABT2T2C0_9FIRM</name>
<feature type="transmembrane region" description="Helical" evidence="1">
    <location>
        <begin position="21"/>
        <end position="42"/>
    </location>
</feature>
<organism evidence="2 3">
    <name type="scientific">Suilimivivens aceti</name>
    <dbReference type="NCBI Taxonomy" id="2981774"/>
    <lineage>
        <taxon>Bacteria</taxon>
        <taxon>Bacillati</taxon>
        <taxon>Bacillota</taxon>
        <taxon>Clostridia</taxon>
        <taxon>Lachnospirales</taxon>
        <taxon>Lachnospiraceae</taxon>
        <taxon>Suilimivivens</taxon>
    </lineage>
</organism>
<proteinExistence type="predicted"/>
<keyword evidence="1" id="KW-0472">Membrane</keyword>
<dbReference type="InterPro" id="IPR012902">
    <property type="entry name" value="N_methyl_site"/>
</dbReference>
<evidence type="ECO:0000256" key="1">
    <source>
        <dbReference type="SAM" id="Phobius"/>
    </source>
</evidence>
<dbReference type="SUPFAM" id="SSF54523">
    <property type="entry name" value="Pili subunits"/>
    <property type="match status" value="1"/>
</dbReference>
<sequence>MIYLNNRSVIQTNKKNLYNRGFSLIELIIVIAIIAVLTGILAPSLLSYIHKARVAADWSNLRAYYSEIQADFTYTGEHDSNIETDLDVPSHWNQTEIHYPSGRTVKLKAGFYAITKTSDGNGYHICYYCNHCKTSEGYEKHKHSCILVLGARQDVDSTP</sequence>
<keyword evidence="3" id="KW-1185">Reference proteome</keyword>
<reference evidence="2 3" key="1">
    <citation type="journal article" date="2021" name="ISME Commun">
        <title>Automated analysis of genomic sequences facilitates high-throughput and comprehensive description of bacteria.</title>
        <authorList>
            <person name="Hitch T.C.A."/>
        </authorList>
    </citation>
    <scope>NUCLEOTIDE SEQUENCE [LARGE SCALE GENOMIC DNA]</scope>
    <source>
        <strain evidence="2 3">Sanger_18</strain>
    </source>
</reference>